<evidence type="ECO:0000256" key="1">
    <source>
        <dbReference type="SAM" id="MobiDB-lite"/>
    </source>
</evidence>
<evidence type="ECO:0000313" key="2">
    <source>
        <dbReference type="EMBL" id="KKL67944.1"/>
    </source>
</evidence>
<dbReference type="AlphaFoldDB" id="A0A0F9E1T8"/>
<name>A0A0F9E1T8_9ZZZZ</name>
<proteinExistence type="predicted"/>
<organism evidence="2">
    <name type="scientific">marine sediment metagenome</name>
    <dbReference type="NCBI Taxonomy" id="412755"/>
    <lineage>
        <taxon>unclassified sequences</taxon>
        <taxon>metagenomes</taxon>
        <taxon>ecological metagenomes</taxon>
    </lineage>
</organism>
<feature type="region of interest" description="Disordered" evidence="1">
    <location>
        <begin position="46"/>
        <end position="69"/>
    </location>
</feature>
<gene>
    <name evidence="2" type="ORF">LCGC14_2129940</name>
</gene>
<comment type="caution">
    <text evidence="2">The sequence shown here is derived from an EMBL/GenBank/DDBJ whole genome shotgun (WGS) entry which is preliminary data.</text>
</comment>
<protein>
    <submittedName>
        <fullName evidence="2">Uncharacterized protein</fullName>
    </submittedName>
</protein>
<feature type="non-terminal residue" evidence="2">
    <location>
        <position position="151"/>
    </location>
</feature>
<accession>A0A0F9E1T8</accession>
<sequence>MNEGLLHCARCDTYKNSSEFYRHKNRPEGHAAYCIECEKATPRRYNTGKGQIKGPKGKTGPTGTRKPRRPVEILPKGMLRCSKCKEVKPTYDFHRHSATKRGWAGQCKLCRAPAPKVREQDKYGNFRCTKCGVFKSCESFYIHKNYKNSGF</sequence>
<dbReference type="EMBL" id="LAZR01026691">
    <property type="protein sequence ID" value="KKL67944.1"/>
    <property type="molecule type" value="Genomic_DNA"/>
</dbReference>
<reference evidence="2" key="1">
    <citation type="journal article" date="2015" name="Nature">
        <title>Complex archaea that bridge the gap between prokaryotes and eukaryotes.</title>
        <authorList>
            <person name="Spang A."/>
            <person name="Saw J.H."/>
            <person name="Jorgensen S.L."/>
            <person name="Zaremba-Niedzwiedzka K."/>
            <person name="Martijn J."/>
            <person name="Lind A.E."/>
            <person name="van Eijk R."/>
            <person name="Schleper C."/>
            <person name="Guy L."/>
            <person name="Ettema T.J."/>
        </authorList>
    </citation>
    <scope>NUCLEOTIDE SEQUENCE</scope>
</reference>